<comment type="caution">
    <text evidence="2">The sequence shown here is derived from an EMBL/GenBank/DDBJ whole genome shotgun (WGS) entry which is preliminary data.</text>
</comment>
<dbReference type="EMBL" id="CAJNOM010000026">
    <property type="protein sequence ID" value="CAF0840056.1"/>
    <property type="molecule type" value="Genomic_DNA"/>
</dbReference>
<evidence type="ECO:0000313" key="5">
    <source>
        <dbReference type="Proteomes" id="UP000663832"/>
    </source>
</evidence>
<protein>
    <submittedName>
        <fullName evidence="2">Uncharacterized protein</fullName>
    </submittedName>
</protein>
<evidence type="ECO:0000256" key="1">
    <source>
        <dbReference type="SAM" id="Phobius"/>
    </source>
</evidence>
<evidence type="ECO:0000313" key="6">
    <source>
        <dbReference type="Proteomes" id="UP000663877"/>
    </source>
</evidence>
<keyword evidence="1" id="KW-1133">Transmembrane helix</keyword>
<evidence type="ECO:0000313" key="4">
    <source>
        <dbReference type="EMBL" id="CAF0909548.1"/>
    </source>
</evidence>
<dbReference type="EMBL" id="CAJNOM010000046">
    <property type="protein sequence ID" value="CAF0909548.1"/>
    <property type="molecule type" value="Genomic_DNA"/>
</dbReference>
<accession>A0A813MRJ0</accession>
<dbReference type="Proteomes" id="UP000663877">
    <property type="component" value="Unassembled WGS sequence"/>
</dbReference>
<evidence type="ECO:0000313" key="3">
    <source>
        <dbReference type="EMBL" id="CAF0840056.1"/>
    </source>
</evidence>
<name>A0A813MRJ0_9BILA</name>
<feature type="transmembrane region" description="Helical" evidence="1">
    <location>
        <begin position="47"/>
        <end position="67"/>
    </location>
</feature>
<evidence type="ECO:0000313" key="2">
    <source>
        <dbReference type="EMBL" id="CAF0725448.1"/>
    </source>
</evidence>
<sequence>MKHLLMDMINDIRYRIRCIEKYSSIKIIRPMLITQQRKQEEDELWKFVRAVYSTLSIMNIITVFIIFGGSKTLTVVALFYSSLMYVSVYMSPSKAIR</sequence>
<dbReference type="AlphaFoldDB" id="A0A813MRJ0"/>
<keyword evidence="1" id="KW-0472">Membrane</keyword>
<dbReference type="Proteomes" id="UP000663832">
    <property type="component" value="Unassembled WGS sequence"/>
</dbReference>
<keyword evidence="5" id="KW-1185">Reference proteome</keyword>
<feature type="transmembrane region" description="Helical" evidence="1">
    <location>
        <begin position="73"/>
        <end position="91"/>
    </location>
</feature>
<proteinExistence type="predicted"/>
<organism evidence="2 6">
    <name type="scientific">Adineta steineri</name>
    <dbReference type="NCBI Taxonomy" id="433720"/>
    <lineage>
        <taxon>Eukaryota</taxon>
        <taxon>Metazoa</taxon>
        <taxon>Spiralia</taxon>
        <taxon>Gnathifera</taxon>
        <taxon>Rotifera</taxon>
        <taxon>Eurotatoria</taxon>
        <taxon>Bdelloidea</taxon>
        <taxon>Adinetida</taxon>
        <taxon>Adinetidae</taxon>
        <taxon>Adineta</taxon>
    </lineage>
</organism>
<keyword evidence="1" id="KW-0812">Transmembrane</keyword>
<dbReference type="EMBL" id="CAJNOI010000002">
    <property type="protein sequence ID" value="CAF0725448.1"/>
    <property type="molecule type" value="Genomic_DNA"/>
</dbReference>
<gene>
    <name evidence="2" type="ORF">BJG266_LOCUS694</name>
    <name evidence="3" type="ORF">QVE165_LOCUS6260</name>
    <name evidence="4" type="ORF">QVE165_LOCUS9926</name>
</gene>
<dbReference type="OrthoDB" id="10221337at2759"/>
<reference evidence="2" key="1">
    <citation type="submission" date="2021-02" db="EMBL/GenBank/DDBJ databases">
        <authorList>
            <person name="Nowell W R."/>
        </authorList>
    </citation>
    <scope>NUCLEOTIDE SEQUENCE</scope>
</reference>